<keyword evidence="1" id="KW-0472">Membrane</keyword>
<organism evidence="2">
    <name type="scientific">Rhipicephalus zambeziensis</name>
    <dbReference type="NCBI Taxonomy" id="60191"/>
    <lineage>
        <taxon>Eukaryota</taxon>
        <taxon>Metazoa</taxon>
        <taxon>Ecdysozoa</taxon>
        <taxon>Arthropoda</taxon>
        <taxon>Chelicerata</taxon>
        <taxon>Arachnida</taxon>
        <taxon>Acari</taxon>
        <taxon>Parasitiformes</taxon>
        <taxon>Ixodida</taxon>
        <taxon>Ixodoidea</taxon>
        <taxon>Ixodidae</taxon>
        <taxon>Rhipicephalinae</taxon>
        <taxon>Rhipicephalus</taxon>
        <taxon>Rhipicephalus</taxon>
    </lineage>
</organism>
<dbReference type="SUPFAM" id="SSF50814">
    <property type="entry name" value="Lipocalins"/>
    <property type="match status" value="1"/>
</dbReference>
<keyword evidence="1" id="KW-1133">Transmembrane helix</keyword>
<evidence type="ECO:0000256" key="1">
    <source>
        <dbReference type="SAM" id="Phobius"/>
    </source>
</evidence>
<feature type="transmembrane region" description="Helical" evidence="1">
    <location>
        <begin position="20"/>
        <end position="39"/>
    </location>
</feature>
<name>A0A224YI69_9ACAR</name>
<dbReference type="InterPro" id="IPR012674">
    <property type="entry name" value="Calycin"/>
</dbReference>
<dbReference type="Gene3D" id="2.40.128.20">
    <property type="match status" value="1"/>
</dbReference>
<keyword evidence="1" id="KW-0812">Transmembrane</keyword>
<dbReference type="EMBL" id="GFPF01004293">
    <property type="protein sequence ID" value="MAA15439.1"/>
    <property type="molecule type" value="Transcribed_RNA"/>
</dbReference>
<evidence type="ECO:0000313" key="2">
    <source>
        <dbReference type="EMBL" id="MAA15439.1"/>
    </source>
</evidence>
<reference evidence="2" key="1">
    <citation type="journal article" date="2017" name="Parasit. Vectors">
        <title>Sialotranscriptomics of Rhipicephalus zambeziensis reveals intricate expression profiles of secretory proteins and suggests tight temporal transcriptional regulation during blood-feeding.</title>
        <authorList>
            <person name="de Castro M.H."/>
            <person name="de Klerk D."/>
            <person name="Pienaar R."/>
            <person name="Rees D.J.G."/>
            <person name="Mans B.J."/>
        </authorList>
    </citation>
    <scope>NUCLEOTIDE SEQUENCE</scope>
    <source>
        <tissue evidence="2">Salivary glands</tissue>
    </source>
</reference>
<accession>A0A224YI69</accession>
<protein>
    <submittedName>
        <fullName evidence="2">Lipocalin</fullName>
    </submittedName>
</protein>
<proteinExistence type="predicted"/>
<dbReference type="AlphaFoldDB" id="A0A224YI69"/>
<sequence>MPFQSPDVPTKWTSGSGWRIIHNIVMIGAAGAAQGGLFVDYTLLFWDQESHCALFTRNYNSKKQCEMHVWSDHVGRHVSRCQMAYIAYCRGLPELPIYTKQCRP</sequence>